<gene>
    <name evidence="2" type="ORF">B0T24DRAFT_664789</name>
</gene>
<dbReference type="Pfam" id="PF22893">
    <property type="entry name" value="ULD_2"/>
    <property type="match status" value="1"/>
</dbReference>
<accession>A0AAE0N9X4</accession>
<evidence type="ECO:0000313" key="3">
    <source>
        <dbReference type="Proteomes" id="UP001287356"/>
    </source>
</evidence>
<dbReference type="InterPro" id="IPR054464">
    <property type="entry name" value="ULD_fung"/>
</dbReference>
<dbReference type="PANTHER" id="PTHR38886:SF1">
    <property type="entry name" value="NACHT-NTPASE AND P-LOOP NTPASES N-TERMINAL DOMAIN-CONTAINING PROTEIN"/>
    <property type="match status" value="1"/>
</dbReference>
<keyword evidence="3" id="KW-1185">Reference proteome</keyword>
<evidence type="ECO:0000313" key="2">
    <source>
        <dbReference type="EMBL" id="KAK3375630.1"/>
    </source>
</evidence>
<feature type="domain" description="Ubiquitin-like" evidence="1">
    <location>
        <begin position="220"/>
        <end position="298"/>
    </location>
</feature>
<dbReference type="Proteomes" id="UP001287356">
    <property type="component" value="Unassembled WGS sequence"/>
</dbReference>
<organism evidence="2 3">
    <name type="scientific">Lasiosphaeria ovina</name>
    <dbReference type="NCBI Taxonomy" id="92902"/>
    <lineage>
        <taxon>Eukaryota</taxon>
        <taxon>Fungi</taxon>
        <taxon>Dikarya</taxon>
        <taxon>Ascomycota</taxon>
        <taxon>Pezizomycotina</taxon>
        <taxon>Sordariomycetes</taxon>
        <taxon>Sordariomycetidae</taxon>
        <taxon>Sordariales</taxon>
        <taxon>Lasiosphaeriaceae</taxon>
        <taxon>Lasiosphaeria</taxon>
    </lineage>
</organism>
<sequence length="445" mass="50314">MSFGFSVGDFVAVGQTIGDIISCLRDSSGSKADYQELIRELETLNRALQALDRLPGGSWQRVKKYEGRLGPRSSSGTFRGTIDKISWMNKADDVDRLRKYLGVHLGTINIMLLEHGLQALDVSSRAVQGQYDSIQERVKHIDTVITTTSNEVQGQGSLVRVTHNLLNTVFGMVNGEIRSSLTQIACLTQSTSLLAQRIFDSIANLQMTISANDTRWTHLQSPVKVEDALGRQFPMPSEYSIGDLLALIQHRFREGPGQPEVTRGKFNLFDRRNSVAMATQNLETRLLPGLDIVMSIIIEGASGREETMFEELDDESDSEGVVNTDRDKFATHFPKRRFTETRRHGHDARYFRNVSYLRQLSDPQAPAPSAGQNWLARQTSDVASYRRACSYIQARAYPAQFKYQVMYRCKCLQEDENKDDHINHFEMCGPKKWRKRGFSETGRST</sequence>
<comment type="caution">
    <text evidence="2">The sequence shown here is derived from an EMBL/GenBank/DDBJ whole genome shotgun (WGS) entry which is preliminary data.</text>
</comment>
<reference evidence="2" key="1">
    <citation type="journal article" date="2023" name="Mol. Phylogenet. Evol.">
        <title>Genome-scale phylogeny and comparative genomics of the fungal order Sordariales.</title>
        <authorList>
            <person name="Hensen N."/>
            <person name="Bonometti L."/>
            <person name="Westerberg I."/>
            <person name="Brannstrom I.O."/>
            <person name="Guillou S."/>
            <person name="Cros-Aarteil S."/>
            <person name="Calhoun S."/>
            <person name="Haridas S."/>
            <person name="Kuo A."/>
            <person name="Mondo S."/>
            <person name="Pangilinan J."/>
            <person name="Riley R."/>
            <person name="LaButti K."/>
            <person name="Andreopoulos B."/>
            <person name="Lipzen A."/>
            <person name="Chen C."/>
            <person name="Yan M."/>
            <person name="Daum C."/>
            <person name="Ng V."/>
            <person name="Clum A."/>
            <person name="Steindorff A."/>
            <person name="Ohm R.A."/>
            <person name="Martin F."/>
            <person name="Silar P."/>
            <person name="Natvig D.O."/>
            <person name="Lalanne C."/>
            <person name="Gautier V."/>
            <person name="Ament-Velasquez S.L."/>
            <person name="Kruys A."/>
            <person name="Hutchinson M.I."/>
            <person name="Powell A.J."/>
            <person name="Barry K."/>
            <person name="Miller A.N."/>
            <person name="Grigoriev I.V."/>
            <person name="Debuchy R."/>
            <person name="Gladieux P."/>
            <person name="Hiltunen Thoren M."/>
            <person name="Johannesson H."/>
        </authorList>
    </citation>
    <scope>NUCLEOTIDE SEQUENCE</scope>
    <source>
        <strain evidence="2">CBS 958.72</strain>
    </source>
</reference>
<name>A0AAE0N9X4_9PEZI</name>
<dbReference type="AlphaFoldDB" id="A0AAE0N9X4"/>
<dbReference type="PANTHER" id="PTHR38886">
    <property type="entry name" value="SESA DOMAIN-CONTAINING PROTEIN"/>
    <property type="match status" value="1"/>
</dbReference>
<proteinExistence type="predicted"/>
<evidence type="ECO:0000259" key="1">
    <source>
        <dbReference type="Pfam" id="PF22893"/>
    </source>
</evidence>
<protein>
    <recommendedName>
        <fullName evidence="1">Ubiquitin-like domain-containing protein</fullName>
    </recommendedName>
</protein>
<reference evidence="2" key="2">
    <citation type="submission" date="2023-06" db="EMBL/GenBank/DDBJ databases">
        <authorList>
            <consortium name="Lawrence Berkeley National Laboratory"/>
            <person name="Haridas S."/>
            <person name="Hensen N."/>
            <person name="Bonometti L."/>
            <person name="Westerberg I."/>
            <person name="Brannstrom I.O."/>
            <person name="Guillou S."/>
            <person name="Cros-Aarteil S."/>
            <person name="Calhoun S."/>
            <person name="Kuo A."/>
            <person name="Mondo S."/>
            <person name="Pangilinan J."/>
            <person name="Riley R."/>
            <person name="Labutti K."/>
            <person name="Andreopoulos B."/>
            <person name="Lipzen A."/>
            <person name="Chen C."/>
            <person name="Yanf M."/>
            <person name="Daum C."/>
            <person name="Ng V."/>
            <person name="Clum A."/>
            <person name="Steindorff A."/>
            <person name="Ohm R."/>
            <person name="Martin F."/>
            <person name="Silar P."/>
            <person name="Natvig D."/>
            <person name="Lalanne C."/>
            <person name="Gautier V."/>
            <person name="Ament-Velasquez S.L."/>
            <person name="Kruys A."/>
            <person name="Hutchinson M.I."/>
            <person name="Powell A.J."/>
            <person name="Barry K."/>
            <person name="Miller A.N."/>
            <person name="Grigoriev I.V."/>
            <person name="Debuchy R."/>
            <person name="Gladieux P."/>
            <person name="Thoren M.H."/>
            <person name="Johannesson H."/>
        </authorList>
    </citation>
    <scope>NUCLEOTIDE SEQUENCE</scope>
    <source>
        <strain evidence="2">CBS 958.72</strain>
    </source>
</reference>
<dbReference type="EMBL" id="JAULSN010000003">
    <property type="protein sequence ID" value="KAK3375630.1"/>
    <property type="molecule type" value="Genomic_DNA"/>
</dbReference>